<keyword evidence="5" id="KW-1185">Reference proteome</keyword>
<dbReference type="InterPro" id="IPR050988">
    <property type="entry name" value="Mannitol_DH/Oxidoreductase"/>
</dbReference>
<dbReference type="Pfam" id="PF01232">
    <property type="entry name" value="Mannitol_dh"/>
    <property type="match status" value="1"/>
</dbReference>
<dbReference type="Proteomes" id="UP000052052">
    <property type="component" value="Unassembled WGS sequence"/>
</dbReference>
<dbReference type="InterPro" id="IPR036291">
    <property type="entry name" value="NAD(P)-bd_dom_sf"/>
</dbReference>
<evidence type="ECO:0000256" key="1">
    <source>
        <dbReference type="ARBA" id="ARBA00023002"/>
    </source>
</evidence>
<organism evidence="4 5">
    <name type="scientific">Pseudoxanthomonas dokdonensis</name>
    <dbReference type="NCBI Taxonomy" id="344882"/>
    <lineage>
        <taxon>Bacteria</taxon>
        <taxon>Pseudomonadati</taxon>
        <taxon>Pseudomonadota</taxon>
        <taxon>Gammaproteobacteria</taxon>
        <taxon>Lysobacterales</taxon>
        <taxon>Lysobacteraceae</taxon>
        <taxon>Pseudoxanthomonas</taxon>
    </lineage>
</organism>
<dbReference type="InterPro" id="IPR013118">
    <property type="entry name" value="Mannitol_DH_C"/>
</dbReference>
<dbReference type="PANTHER" id="PTHR43362">
    <property type="entry name" value="MANNITOL DEHYDROGENASE DSF1-RELATED"/>
    <property type="match status" value="1"/>
</dbReference>
<dbReference type="EMBL" id="LDJL01000013">
    <property type="protein sequence ID" value="KRG68495.1"/>
    <property type="molecule type" value="Genomic_DNA"/>
</dbReference>
<sequence>MSEDHAPLPRLDHSRLPTLAAGIGRPGYDPAAVRVGIVHIGVGAFHRAHQAVYIDDVLAIDPRWGICGVSLHSGAVRDALAAQDGLYTLALLQHPPALRVIGAVRELLCARDQGDQVLQRMADPAIRIVSLTITEKGYCLAGEELDTTHPDIVHDQASPMRPRSAIGLLVAALALRRQRGVAAFTALSCDNLADNGGKLRRAVLQFAGLVDPALADWIRVQASFPCSMVDSITPATDEATRERVAAALGCIDAWPVQREPYTQWVVEDDFRHGRPALEQVGVTMSADIAAHDQAKLRLLNGAHSSLAYIGLLRGHQTVAGAMDDPALAAFVERLMRRHIAPTLRMPPAFDSDGYISAILQRFANPAIQHQLSQIAWDGSQKLPVRLLGTLADRLADAHDIDALSLPIVAWMRFVQRQANNGVALVDPISDALTAIGLRCNGEPAHDLGLFLGLDAMFAGLATEPCFAAALLRADARLQRGDFPD</sequence>
<name>A0A0R0CFI2_9GAMM</name>
<evidence type="ECO:0000313" key="5">
    <source>
        <dbReference type="Proteomes" id="UP000052052"/>
    </source>
</evidence>
<dbReference type="SUPFAM" id="SSF48179">
    <property type="entry name" value="6-phosphogluconate dehydrogenase C-terminal domain-like"/>
    <property type="match status" value="1"/>
</dbReference>
<dbReference type="PRINTS" id="PR00084">
    <property type="entry name" value="MTLDHDRGNASE"/>
</dbReference>
<feature type="domain" description="Mannitol dehydrogenase C-terminal" evidence="3">
    <location>
        <begin position="287"/>
        <end position="468"/>
    </location>
</feature>
<dbReference type="AlphaFoldDB" id="A0A0R0CFI2"/>
<dbReference type="PATRIC" id="fig|344882.3.peg.940"/>
<dbReference type="Pfam" id="PF08125">
    <property type="entry name" value="Mannitol_dh_C"/>
    <property type="match status" value="1"/>
</dbReference>
<dbReference type="PANTHER" id="PTHR43362:SF1">
    <property type="entry name" value="MANNITOL DEHYDROGENASE 2-RELATED"/>
    <property type="match status" value="1"/>
</dbReference>
<dbReference type="SUPFAM" id="SSF51735">
    <property type="entry name" value="NAD(P)-binding Rossmann-fold domains"/>
    <property type="match status" value="1"/>
</dbReference>
<evidence type="ECO:0000259" key="3">
    <source>
        <dbReference type="Pfam" id="PF08125"/>
    </source>
</evidence>
<dbReference type="Gene3D" id="3.40.50.720">
    <property type="entry name" value="NAD(P)-binding Rossmann-like Domain"/>
    <property type="match status" value="1"/>
</dbReference>
<evidence type="ECO:0000313" key="4">
    <source>
        <dbReference type="EMBL" id="KRG68495.1"/>
    </source>
</evidence>
<dbReference type="InterPro" id="IPR013328">
    <property type="entry name" value="6PGD_dom2"/>
</dbReference>
<dbReference type="InterPro" id="IPR008927">
    <property type="entry name" value="6-PGluconate_DH-like_C_sf"/>
</dbReference>
<dbReference type="InterPro" id="IPR000669">
    <property type="entry name" value="Mannitol_DH"/>
</dbReference>
<dbReference type="Gene3D" id="1.10.1040.10">
    <property type="entry name" value="N-(1-d-carboxylethyl)-l-norvaline Dehydrogenase, domain 2"/>
    <property type="match status" value="1"/>
</dbReference>
<comment type="caution">
    <text evidence="4">The sequence shown here is derived from an EMBL/GenBank/DDBJ whole genome shotgun (WGS) entry which is preliminary data.</text>
</comment>
<accession>A0A0R0CFI2</accession>
<dbReference type="STRING" id="344882.ABB29_12810"/>
<keyword evidence="1" id="KW-0560">Oxidoreductase</keyword>
<dbReference type="InterPro" id="IPR013131">
    <property type="entry name" value="Mannitol_DH_N"/>
</dbReference>
<feature type="domain" description="Mannitol dehydrogenase N-terminal" evidence="2">
    <location>
        <begin position="36"/>
        <end position="278"/>
    </location>
</feature>
<dbReference type="GO" id="GO:0016616">
    <property type="term" value="F:oxidoreductase activity, acting on the CH-OH group of donors, NAD or NADP as acceptor"/>
    <property type="evidence" value="ECO:0007669"/>
    <property type="project" value="TreeGrafter"/>
</dbReference>
<reference evidence="4 5" key="1">
    <citation type="submission" date="2015-05" db="EMBL/GenBank/DDBJ databases">
        <title>Genome sequencing and analysis of members of genus Stenotrophomonas.</title>
        <authorList>
            <person name="Patil P.P."/>
            <person name="Midha S."/>
            <person name="Patil P.B."/>
        </authorList>
    </citation>
    <scope>NUCLEOTIDE SEQUENCE [LARGE SCALE GENOMIC DNA]</scope>
    <source>
        <strain evidence="4 5">DSM 21858</strain>
    </source>
</reference>
<dbReference type="OrthoDB" id="271711at2"/>
<proteinExistence type="predicted"/>
<dbReference type="RefSeq" id="WP_057659705.1">
    <property type="nucleotide sequence ID" value="NZ_LDJL01000013.1"/>
</dbReference>
<evidence type="ECO:0000259" key="2">
    <source>
        <dbReference type="Pfam" id="PF01232"/>
    </source>
</evidence>
<gene>
    <name evidence="4" type="ORF">ABB29_12810</name>
</gene>
<protein>
    <submittedName>
        <fullName evidence="4">Mannitol dehydrogenase</fullName>
    </submittedName>
</protein>